<dbReference type="SUPFAM" id="SSF49562">
    <property type="entry name" value="C2 domain (Calcium/lipid-binding domain, CaLB)"/>
    <property type="match status" value="1"/>
</dbReference>
<evidence type="ECO:0000256" key="1">
    <source>
        <dbReference type="SAM" id="MobiDB-lite"/>
    </source>
</evidence>
<dbReference type="PANTHER" id="PTHR47052:SF3">
    <property type="entry name" value="INGRESSION PROTEIN 1"/>
    <property type="match status" value="1"/>
</dbReference>
<dbReference type="PANTHER" id="PTHR47052">
    <property type="entry name" value="CONSERVED SERINE PROLINE-RICH PROTEIN (AFU_ORTHOLOGUE AFUA_2G01790)"/>
    <property type="match status" value="1"/>
</dbReference>
<dbReference type="EMBL" id="BKCJ010335184">
    <property type="protein sequence ID" value="GEZ87126.1"/>
    <property type="molecule type" value="Genomic_DNA"/>
</dbReference>
<accession>A0A699IUP4</accession>
<comment type="caution">
    <text evidence="3">The sequence shown here is derived from an EMBL/GenBank/DDBJ whole genome shotgun (WGS) entry which is preliminary data.</text>
</comment>
<proteinExistence type="predicted"/>
<dbReference type="Pfam" id="PF00168">
    <property type="entry name" value="C2"/>
    <property type="match status" value="1"/>
</dbReference>
<protein>
    <recommendedName>
        <fullName evidence="2">C2 domain-containing protein</fullName>
    </recommendedName>
</protein>
<evidence type="ECO:0000259" key="2">
    <source>
        <dbReference type="Pfam" id="PF00168"/>
    </source>
</evidence>
<dbReference type="InterPro" id="IPR000008">
    <property type="entry name" value="C2_dom"/>
</dbReference>
<dbReference type="InterPro" id="IPR052981">
    <property type="entry name" value="Ingression_C2_domain"/>
</dbReference>
<name>A0A699IUP4_TANCI</name>
<dbReference type="AlphaFoldDB" id="A0A699IUP4"/>
<gene>
    <name evidence="3" type="ORF">Tci_559099</name>
</gene>
<dbReference type="InterPro" id="IPR035892">
    <property type="entry name" value="C2_domain_sf"/>
</dbReference>
<sequence>MYQQSAMAAGQCIQGGLLEVTDGGKSPAFQEKFVFTLIEGLRDVSVSVWNSNTLTHDDYIGGGRIPLTKVFSQGFDDSSWPLQSKTGRHAGEVRLIMHYSNANNPAAQKPSKGLAPSTHPLYGAQGAPSGYPAAPPSMYGAPPPGSMYPAPPPGSMYPSYPPNASAYPPAPYPNQMPNYPPTPYPYGSQYPPGNSLVLI</sequence>
<feature type="region of interest" description="Disordered" evidence="1">
    <location>
        <begin position="105"/>
        <end position="127"/>
    </location>
</feature>
<reference evidence="3" key="1">
    <citation type="journal article" date="2019" name="Sci. Rep.">
        <title>Draft genome of Tanacetum cinerariifolium, the natural source of mosquito coil.</title>
        <authorList>
            <person name="Yamashiro T."/>
            <person name="Shiraishi A."/>
            <person name="Satake H."/>
            <person name="Nakayama K."/>
        </authorList>
    </citation>
    <scope>NUCLEOTIDE SEQUENCE</scope>
</reference>
<evidence type="ECO:0000313" key="3">
    <source>
        <dbReference type="EMBL" id="GEZ87126.1"/>
    </source>
</evidence>
<feature type="domain" description="C2" evidence="2">
    <location>
        <begin position="24"/>
        <end position="73"/>
    </location>
</feature>
<organism evidence="3">
    <name type="scientific">Tanacetum cinerariifolium</name>
    <name type="common">Dalmatian daisy</name>
    <name type="synonym">Chrysanthemum cinerariifolium</name>
    <dbReference type="NCBI Taxonomy" id="118510"/>
    <lineage>
        <taxon>Eukaryota</taxon>
        <taxon>Viridiplantae</taxon>
        <taxon>Streptophyta</taxon>
        <taxon>Embryophyta</taxon>
        <taxon>Tracheophyta</taxon>
        <taxon>Spermatophyta</taxon>
        <taxon>Magnoliopsida</taxon>
        <taxon>eudicotyledons</taxon>
        <taxon>Gunneridae</taxon>
        <taxon>Pentapetalae</taxon>
        <taxon>asterids</taxon>
        <taxon>campanulids</taxon>
        <taxon>Asterales</taxon>
        <taxon>Asteraceae</taxon>
        <taxon>Asteroideae</taxon>
        <taxon>Anthemideae</taxon>
        <taxon>Anthemidinae</taxon>
        <taxon>Tanacetum</taxon>
    </lineage>
</organism>
<dbReference type="Gene3D" id="2.60.40.150">
    <property type="entry name" value="C2 domain"/>
    <property type="match status" value="1"/>
</dbReference>